<dbReference type="InterPro" id="IPR029020">
    <property type="entry name" value="Ammonium/urea_transptr"/>
</dbReference>
<feature type="transmembrane region" description="Helical" evidence="8">
    <location>
        <begin position="165"/>
        <end position="189"/>
    </location>
</feature>
<dbReference type="NCBIfam" id="TIGR00836">
    <property type="entry name" value="amt"/>
    <property type="match status" value="1"/>
</dbReference>
<organism evidence="11 12">
    <name type="scientific">Enterovirga rhinocerotis</name>
    <dbReference type="NCBI Taxonomy" id="1339210"/>
    <lineage>
        <taxon>Bacteria</taxon>
        <taxon>Pseudomonadati</taxon>
        <taxon>Pseudomonadota</taxon>
        <taxon>Alphaproteobacteria</taxon>
        <taxon>Hyphomicrobiales</taxon>
        <taxon>Methylobacteriaceae</taxon>
        <taxon>Enterovirga</taxon>
    </lineage>
</organism>
<dbReference type="GO" id="GO:0005886">
    <property type="term" value="C:plasma membrane"/>
    <property type="evidence" value="ECO:0007669"/>
    <property type="project" value="UniProtKB-SubCell"/>
</dbReference>
<feature type="transmembrane region" description="Helical" evidence="8">
    <location>
        <begin position="73"/>
        <end position="93"/>
    </location>
</feature>
<keyword evidence="6 8" id="KW-0472">Membrane</keyword>
<feature type="transmembrane region" description="Helical" evidence="8">
    <location>
        <begin position="298"/>
        <end position="317"/>
    </location>
</feature>
<evidence type="ECO:0000256" key="4">
    <source>
        <dbReference type="ARBA" id="ARBA00022692"/>
    </source>
</evidence>
<dbReference type="InterPro" id="IPR001905">
    <property type="entry name" value="Ammonium_transpt"/>
</dbReference>
<evidence type="ECO:0000256" key="5">
    <source>
        <dbReference type="ARBA" id="ARBA00022989"/>
    </source>
</evidence>
<comment type="similarity">
    <text evidence="2 8">Belongs to the ammonia transporter channel (TC 1.A.11.2) family.</text>
</comment>
<keyword evidence="12" id="KW-1185">Reference proteome</keyword>
<feature type="transmembrane region" description="Helical" evidence="8">
    <location>
        <begin position="136"/>
        <end position="158"/>
    </location>
</feature>
<feature type="transmembrane region" description="Helical" evidence="8">
    <location>
        <begin position="434"/>
        <end position="456"/>
    </location>
</feature>
<dbReference type="InterPro" id="IPR018047">
    <property type="entry name" value="Ammonium_transpt_CS"/>
</dbReference>
<keyword evidence="4 8" id="KW-0812">Transmembrane</keyword>
<dbReference type="Pfam" id="PF00909">
    <property type="entry name" value="Ammonium_transp"/>
    <property type="match status" value="1"/>
</dbReference>
<keyword evidence="5 8" id="KW-1133">Transmembrane helix</keyword>
<dbReference type="InterPro" id="IPR024041">
    <property type="entry name" value="NH4_transpt_AmtB-like_dom"/>
</dbReference>
<feature type="transmembrane region" description="Helical" evidence="8">
    <location>
        <begin position="40"/>
        <end position="61"/>
    </location>
</feature>
<evidence type="ECO:0000256" key="2">
    <source>
        <dbReference type="ARBA" id="ARBA00005887"/>
    </source>
</evidence>
<dbReference type="SUPFAM" id="SSF111352">
    <property type="entry name" value="Ammonium transporter"/>
    <property type="match status" value="1"/>
</dbReference>
<dbReference type="Proteomes" id="UP000295122">
    <property type="component" value="Unassembled WGS sequence"/>
</dbReference>
<dbReference type="AlphaFoldDB" id="A0A4R7CBQ2"/>
<evidence type="ECO:0000313" key="12">
    <source>
        <dbReference type="Proteomes" id="UP000295122"/>
    </source>
</evidence>
<keyword evidence="9" id="KW-0732">Signal</keyword>
<keyword evidence="7 8" id="KW-0924">Ammonia transport</keyword>
<keyword evidence="3 8" id="KW-0813">Transport</keyword>
<comment type="subcellular location">
    <subcellularLocation>
        <location evidence="8">Cell membrane</location>
        <topology evidence="8">Multi-pass membrane protein</topology>
    </subcellularLocation>
    <subcellularLocation>
        <location evidence="1">Membrane</location>
        <topology evidence="1">Multi-pass membrane protein</topology>
    </subcellularLocation>
</comment>
<feature type="domain" description="Ammonium transporter AmtB-like" evidence="10">
    <location>
        <begin position="40"/>
        <end position="486"/>
    </location>
</feature>
<feature type="transmembrane region" description="Helical" evidence="8">
    <location>
        <begin position="265"/>
        <end position="286"/>
    </location>
</feature>
<evidence type="ECO:0000256" key="6">
    <source>
        <dbReference type="ARBA" id="ARBA00023136"/>
    </source>
</evidence>
<reference evidence="11 12" key="1">
    <citation type="submission" date="2019-03" db="EMBL/GenBank/DDBJ databases">
        <title>Genomic Encyclopedia of Type Strains, Phase IV (KMG-IV): sequencing the most valuable type-strain genomes for metagenomic binning, comparative biology and taxonomic classification.</title>
        <authorList>
            <person name="Goeker M."/>
        </authorList>
    </citation>
    <scope>NUCLEOTIDE SEQUENCE [LARGE SCALE GENOMIC DNA]</scope>
    <source>
        <strain evidence="11 12">DSM 25903</strain>
    </source>
</reference>
<dbReference type="PANTHER" id="PTHR43029">
    <property type="entry name" value="AMMONIUM TRANSPORTER MEP2"/>
    <property type="match status" value="1"/>
</dbReference>
<feature type="chain" id="PRO_5020349181" description="Ammonium transporter" evidence="9">
    <location>
        <begin position="27"/>
        <end position="488"/>
    </location>
</feature>
<evidence type="ECO:0000256" key="3">
    <source>
        <dbReference type="ARBA" id="ARBA00022448"/>
    </source>
</evidence>
<feature type="transmembrane region" description="Helical" evidence="8">
    <location>
        <begin position="232"/>
        <end position="253"/>
    </location>
</feature>
<evidence type="ECO:0000313" key="11">
    <source>
        <dbReference type="EMBL" id="TDR94875.1"/>
    </source>
</evidence>
<dbReference type="OrthoDB" id="9814202at2"/>
<feature type="transmembrane region" description="Helical" evidence="8">
    <location>
        <begin position="353"/>
        <end position="373"/>
    </location>
</feature>
<feature type="signal peptide" evidence="9">
    <location>
        <begin position="1"/>
        <end position="26"/>
    </location>
</feature>
<evidence type="ECO:0000256" key="1">
    <source>
        <dbReference type="ARBA" id="ARBA00004141"/>
    </source>
</evidence>
<feature type="transmembrane region" description="Helical" evidence="8">
    <location>
        <begin position="385"/>
        <end position="414"/>
    </location>
</feature>
<dbReference type="GO" id="GO:0008519">
    <property type="term" value="F:ammonium channel activity"/>
    <property type="evidence" value="ECO:0007669"/>
    <property type="project" value="InterPro"/>
</dbReference>
<accession>A0A4R7CBQ2</accession>
<evidence type="ECO:0000256" key="8">
    <source>
        <dbReference type="RuleBase" id="RU362002"/>
    </source>
</evidence>
<dbReference type="PROSITE" id="PS01219">
    <property type="entry name" value="AMMONIUM_TRANSP"/>
    <property type="match status" value="1"/>
</dbReference>
<comment type="caution">
    <text evidence="11">The sequence shown here is derived from an EMBL/GenBank/DDBJ whole genome shotgun (WGS) entry which is preliminary data.</text>
</comment>
<name>A0A4R7CBQ2_9HYPH</name>
<evidence type="ECO:0000259" key="10">
    <source>
        <dbReference type="Pfam" id="PF00909"/>
    </source>
</evidence>
<proteinExistence type="inferred from homology"/>
<gene>
    <name evidence="11" type="ORF">EV668_2166</name>
</gene>
<dbReference type="EMBL" id="SNZR01000011">
    <property type="protein sequence ID" value="TDR94875.1"/>
    <property type="molecule type" value="Genomic_DNA"/>
</dbReference>
<dbReference type="PANTHER" id="PTHR43029:SF10">
    <property type="entry name" value="AMMONIUM TRANSPORTER MEP2"/>
    <property type="match status" value="1"/>
</dbReference>
<feature type="transmembrane region" description="Helical" evidence="8">
    <location>
        <begin position="329"/>
        <end position="347"/>
    </location>
</feature>
<dbReference type="Gene3D" id="1.10.3430.10">
    <property type="entry name" value="Ammonium transporter AmtB like domains"/>
    <property type="match status" value="1"/>
</dbReference>
<evidence type="ECO:0000256" key="7">
    <source>
        <dbReference type="ARBA" id="ARBA00023177"/>
    </source>
</evidence>
<sequence length="488" mass="50360">MTSRTRLAACLTAAAAFSLPALPALAQATAAPVPVKGDTAWMLVSALLVLMMSVPGLALFYGGLVRTKNMLSVMTQVFTIVAIAGIIWITYGYSLAFTNGGGLNSFVGGFSKMFLSGVNLESTVGTFSNGVVIPEYVYLCFQMTFAMITPALIVGSLVERVRFSALILFVVLWLTFIYFPMAHMVWYWAGPDALAEAAKAVAANAGDAAAKAKLDAVTADAGMLFSWGALDFAGGTVVHINAGIAGLVGCLILGKRIGYGRDLLAPHSLTMTMIGAALLWVGWFGFNAGSNLEANGAAALAMLNTFVATCAAALSWLFVEWAAKGKPSLLGLVSGVVAGLVAVTPAAGFAGPIGSVVLGLVAGAVCFVFCSTVKNAFGYDDSLDVFGIHCVGGIVGAIGTGILVAPALGGAGLVDYVANPGTAAPGTYELGTQVWAQIKAVLFTLVFSGVGSAILFKVVDVVIGLRVTQEEEREGLDVTDHGERAYNY</sequence>
<evidence type="ECO:0000256" key="9">
    <source>
        <dbReference type="SAM" id="SignalP"/>
    </source>
</evidence>
<dbReference type="RefSeq" id="WP_133769731.1">
    <property type="nucleotide sequence ID" value="NZ_SNZR01000011.1"/>
</dbReference>
<protein>
    <recommendedName>
        <fullName evidence="8">Ammonium transporter</fullName>
    </recommendedName>
</protein>